<evidence type="ECO:0000256" key="3">
    <source>
        <dbReference type="ARBA" id="ARBA00022553"/>
    </source>
</evidence>
<name>A0A8A2VBG4_9EURY</name>
<evidence type="ECO:0000256" key="6">
    <source>
        <dbReference type="ARBA" id="ARBA00023012"/>
    </source>
</evidence>
<organism evidence="11 12">
    <name type="scientific">Haloterrigena alkaliphila</name>
    <dbReference type="NCBI Taxonomy" id="2816475"/>
    <lineage>
        <taxon>Archaea</taxon>
        <taxon>Methanobacteriati</taxon>
        <taxon>Methanobacteriota</taxon>
        <taxon>Stenosarchaea group</taxon>
        <taxon>Halobacteria</taxon>
        <taxon>Halobacteriales</taxon>
        <taxon>Natrialbaceae</taxon>
        <taxon>Haloterrigena</taxon>
    </lineage>
</organism>
<dbReference type="SMART" id="SM00388">
    <property type="entry name" value="HisKA"/>
    <property type="match status" value="1"/>
</dbReference>
<feature type="transmembrane region" description="Helical" evidence="8">
    <location>
        <begin position="6"/>
        <end position="27"/>
    </location>
</feature>
<dbReference type="SUPFAM" id="SSF55874">
    <property type="entry name" value="ATPase domain of HSP90 chaperone/DNA topoisomerase II/histidine kinase"/>
    <property type="match status" value="1"/>
</dbReference>
<feature type="region of interest" description="Disordered" evidence="7">
    <location>
        <begin position="467"/>
        <end position="491"/>
    </location>
</feature>
<feature type="transmembrane region" description="Helical" evidence="8">
    <location>
        <begin position="179"/>
        <end position="195"/>
    </location>
</feature>
<dbReference type="InterPro" id="IPR003661">
    <property type="entry name" value="HisK_dim/P_dom"/>
</dbReference>
<dbReference type="RefSeq" id="WP_207289006.1">
    <property type="nucleotide sequence ID" value="NZ_CP071462.1"/>
</dbReference>
<dbReference type="InterPro" id="IPR013656">
    <property type="entry name" value="PAS_4"/>
</dbReference>
<evidence type="ECO:0000313" key="12">
    <source>
        <dbReference type="Proteomes" id="UP000663203"/>
    </source>
</evidence>
<feature type="compositionally biased region" description="Basic and acidic residues" evidence="7">
    <location>
        <begin position="467"/>
        <end position="489"/>
    </location>
</feature>
<dbReference type="Gene3D" id="3.30.450.20">
    <property type="entry name" value="PAS domain"/>
    <property type="match status" value="1"/>
</dbReference>
<dbReference type="SMART" id="SM00387">
    <property type="entry name" value="HATPase_c"/>
    <property type="match status" value="1"/>
</dbReference>
<dbReference type="EMBL" id="CP071462">
    <property type="protein sequence ID" value="QSW99399.1"/>
    <property type="molecule type" value="Genomic_DNA"/>
</dbReference>
<dbReference type="GeneID" id="63185663"/>
<keyword evidence="8" id="KW-0812">Transmembrane</keyword>
<dbReference type="PROSITE" id="PS50113">
    <property type="entry name" value="PAC"/>
    <property type="match status" value="1"/>
</dbReference>
<dbReference type="Pfam" id="PF08448">
    <property type="entry name" value="PAS_4"/>
    <property type="match status" value="1"/>
</dbReference>
<dbReference type="Pfam" id="PF16927">
    <property type="entry name" value="HisKA_7TM"/>
    <property type="match status" value="1"/>
</dbReference>
<evidence type="ECO:0000256" key="1">
    <source>
        <dbReference type="ARBA" id="ARBA00000085"/>
    </source>
</evidence>
<feature type="domain" description="PAC" evidence="10">
    <location>
        <begin position="294"/>
        <end position="347"/>
    </location>
</feature>
<feature type="domain" description="Histidine kinase" evidence="9">
    <location>
        <begin position="358"/>
        <end position="568"/>
    </location>
</feature>
<keyword evidence="4" id="KW-0808">Transferase</keyword>
<dbReference type="InterPro" id="IPR036097">
    <property type="entry name" value="HisK_dim/P_sf"/>
</dbReference>
<dbReference type="InterPro" id="IPR031621">
    <property type="entry name" value="HisKA_7TM"/>
</dbReference>
<dbReference type="EC" id="2.7.13.3" evidence="2"/>
<keyword evidence="3" id="KW-0597">Phosphoprotein</keyword>
<dbReference type="KEGG" id="hakz:J0X25_00120"/>
<gene>
    <name evidence="11" type="ORF">J0X25_00120</name>
</gene>
<dbReference type="PRINTS" id="PR00344">
    <property type="entry name" value="BCTRLSENSOR"/>
</dbReference>
<dbReference type="InterPro" id="IPR005467">
    <property type="entry name" value="His_kinase_dom"/>
</dbReference>
<dbReference type="InterPro" id="IPR050736">
    <property type="entry name" value="Sensor_HK_Regulatory"/>
</dbReference>
<keyword evidence="5" id="KW-0418">Kinase</keyword>
<comment type="catalytic activity">
    <reaction evidence="1">
        <text>ATP + protein L-histidine = ADP + protein N-phospho-L-histidine.</text>
        <dbReference type="EC" id="2.7.13.3"/>
    </reaction>
</comment>
<dbReference type="InterPro" id="IPR035965">
    <property type="entry name" value="PAS-like_dom_sf"/>
</dbReference>
<dbReference type="InterPro" id="IPR004358">
    <property type="entry name" value="Sig_transdc_His_kin-like_C"/>
</dbReference>
<dbReference type="InterPro" id="IPR003594">
    <property type="entry name" value="HATPase_dom"/>
</dbReference>
<evidence type="ECO:0000256" key="2">
    <source>
        <dbReference type="ARBA" id="ARBA00012438"/>
    </source>
</evidence>
<accession>A0A8A2VBG4</accession>
<keyword evidence="8" id="KW-1133">Transmembrane helix</keyword>
<keyword evidence="6" id="KW-0902">Two-component regulatory system</keyword>
<dbReference type="Pfam" id="PF00512">
    <property type="entry name" value="HisKA"/>
    <property type="match status" value="1"/>
</dbReference>
<dbReference type="CDD" id="cd00082">
    <property type="entry name" value="HisKA"/>
    <property type="match status" value="1"/>
</dbReference>
<feature type="transmembrane region" description="Helical" evidence="8">
    <location>
        <begin position="150"/>
        <end position="167"/>
    </location>
</feature>
<keyword evidence="12" id="KW-1185">Reference proteome</keyword>
<dbReference type="PANTHER" id="PTHR43711:SF1">
    <property type="entry name" value="HISTIDINE KINASE 1"/>
    <property type="match status" value="1"/>
</dbReference>
<keyword evidence="8" id="KW-0472">Membrane</keyword>
<feature type="transmembrane region" description="Helical" evidence="8">
    <location>
        <begin position="34"/>
        <end position="54"/>
    </location>
</feature>
<dbReference type="Proteomes" id="UP000663203">
    <property type="component" value="Chromosome"/>
</dbReference>
<dbReference type="GO" id="GO:0000155">
    <property type="term" value="F:phosphorelay sensor kinase activity"/>
    <property type="evidence" value="ECO:0007669"/>
    <property type="project" value="InterPro"/>
</dbReference>
<dbReference type="Pfam" id="PF02518">
    <property type="entry name" value="HATPase_c"/>
    <property type="match status" value="1"/>
</dbReference>
<dbReference type="InterPro" id="IPR036890">
    <property type="entry name" value="HATPase_C_sf"/>
</dbReference>
<evidence type="ECO:0000256" key="5">
    <source>
        <dbReference type="ARBA" id="ARBA00022777"/>
    </source>
</evidence>
<dbReference type="PANTHER" id="PTHR43711">
    <property type="entry name" value="TWO-COMPONENT HISTIDINE KINASE"/>
    <property type="match status" value="1"/>
</dbReference>
<dbReference type="SUPFAM" id="SSF47384">
    <property type="entry name" value="Homodimeric domain of signal transducing histidine kinase"/>
    <property type="match status" value="1"/>
</dbReference>
<feature type="transmembrane region" description="Helical" evidence="8">
    <location>
        <begin position="99"/>
        <end position="117"/>
    </location>
</feature>
<protein>
    <recommendedName>
        <fullName evidence="2">histidine kinase</fullName>
        <ecNumber evidence="2">2.7.13.3</ecNumber>
    </recommendedName>
</protein>
<dbReference type="InterPro" id="IPR000014">
    <property type="entry name" value="PAS"/>
</dbReference>
<dbReference type="AlphaFoldDB" id="A0A8A2VBG4"/>
<evidence type="ECO:0000256" key="8">
    <source>
        <dbReference type="SAM" id="Phobius"/>
    </source>
</evidence>
<dbReference type="SUPFAM" id="SSF55785">
    <property type="entry name" value="PYP-like sensor domain (PAS domain)"/>
    <property type="match status" value="1"/>
</dbReference>
<proteinExistence type="predicted"/>
<feature type="transmembrane region" description="Helical" evidence="8">
    <location>
        <begin position="207"/>
        <end position="225"/>
    </location>
</feature>
<evidence type="ECO:0000313" key="11">
    <source>
        <dbReference type="EMBL" id="QSW99399.1"/>
    </source>
</evidence>
<evidence type="ECO:0000256" key="7">
    <source>
        <dbReference type="SAM" id="MobiDB-lite"/>
    </source>
</evidence>
<dbReference type="Gene3D" id="1.10.287.130">
    <property type="match status" value="1"/>
</dbReference>
<sequence>MAIGHGVIVGGYGLATLLGVALGVVVWRHRDRRGTIPLAICLFATALYSGSLFVASVADSFAVSRLMIRVLFIGITTSIATLFVFLVEYTGREHLVTRRTIAALAIEPIVVVGLAFTNPRNVFIEAFEPNAAAVTGLEVTWGPAAAVHTLYSYLLLVTASVLVLEFLYRSRSVYRGQAAALLGATIVPALANLAYLTEMFPFDPMPIGYLVSGALLTVAIFRYQLVDVVPIARDRVLDTVSDAVFVVDREDRVIDCNPVGRELLAELDDSPIGTGVDALFADIPELREEYSDLTEAPVEAERELALMGGHFHVQVTPIEDGRDRHVGWLFIVRDITERKRRETKLKRQNKRLERFADLVSHDLRNPLTVADGYVDLARETGDTDHLEEVERAHERMETIIDDVLALAREGEAVTDPEPVDLGSLAEQAWANVDTGDAALSIEGTTTLLGDGTRLLRLLENLFRNSIEHGRPVDDPEGVDEPRGADDSREPPMTVSVGVIGTSPNYGFYVADDGRGLPDDHERVFEEGYTTDAEGTGFGLSIVEEISTAHGWTVDACESEDGGARFEFTGIETVDAAARTESTTATTD</sequence>
<dbReference type="NCBIfam" id="TIGR00229">
    <property type="entry name" value="sensory_box"/>
    <property type="match status" value="1"/>
</dbReference>
<dbReference type="Gene3D" id="3.30.565.10">
    <property type="entry name" value="Histidine kinase-like ATPase, C-terminal domain"/>
    <property type="match status" value="1"/>
</dbReference>
<dbReference type="PROSITE" id="PS50109">
    <property type="entry name" value="HIS_KIN"/>
    <property type="match status" value="1"/>
</dbReference>
<dbReference type="CDD" id="cd00130">
    <property type="entry name" value="PAS"/>
    <property type="match status" value="1"/>
</dbReference>
<feature type="transmembrane region" description="Helical" evidence="8">
    <location>
        <begin position="66"/>
        <end position="87"/>
    </location>
</feature>
<evidence type="ECO:0000259" key="9">
    <source>
        <dbReference type="PROSITE" id="PS50109"/>
    </source>
</evidence>
<dbReference type="InterPro" id="IPR000700">
    <property type="entry name" value="PAS-assoc_C"/>
</dbReference>
<evidence type="ECO:0000259" key="10">
    <source>
        <dbReference type="PROSITE" id="PS50113"/>
    </source>
</evidence>
<reference evidence="11 12" key="1">
    <citation type="submission" date="2021-03" db="EMBL/GenBank/DDBJ databases">
        <title>Haloterrigena longa sp. nov. and Haloterrigena limicola sp. nov., extremely halophilic archaea isolated from a salt lake.</title>
        <authorList>
            <person name="Henglin C."/>
        </authorList>
    </citation>
    <scope>NUCLEOTIDE SEQUENCE [LARGE SCALE GENOMIC DNA]</scope>
    <source>
        <strain evidence="11 12">KZCA68</strain>
    </source>
</reference>
<evidence type="ECO:0000256" key="4">
    <source>
        <dbReference type="ARBA" id="ARBA00022679"/>
    </source>
</evidence>